<proteinExistence type="predicted"/>
<comment type="caution">
    <text evidence="2">The sequence shown here is derived from an EMBL/GenBank/DDBJ whole genome shotgun (WGS) entry which is preliminary data.</text>
</comment>
<dbReference type="Proteomes" id="UP000530564">
    <property type="component" value="Unassembled WGS sequence"/>
</dbReference>
<name>A0A840A5S1_9CAUL</name>
<evidence type="ECO:0000313" key="2">
    <source>
        <dbReference type="EMBL" id="MBB3893624.1"/>
    </source>
</evidence>
<keyword evidence="1" id="KW-0732">Signal</keyword>
<dbReference type="RefSeq" id="WP_183777119.1">
    <property type="nucleotide sequence ID" value="NZ_JACIDK010000015.1"/>
</dbReference>
<protein>
    <recommendedName>
        <fullName evidence="4">Calcineurin-like phosphoesterase domain-containing protein</fullName>
    </recommendedName>
</protein>
<dbReference type="EMBL" id="JACIDK010000015">
    <property type="protein sequence ID" value="MBB3893624.1"/>
    <property type="molecule type" value="Genomic_DNA"/>
</dbReference>
<dbReference type="InterPro" id="IPR029052">
    <property type="entry name" value="Metallo-depent_PP-like"/>
</dbReference>
<reference evidence="2 3" key="1">
    <citation type="submission" date="2020-08" db="EMBL/GenBank/DDBJ databases">
        <title>Genomic Encyclopedia of Type Strains, Phase IV (KMG-IV): sequencing the most valuable type-strain genomes for metagenomic binning, comparative biology and taxonomic classification.</title>
        <authorList>
            <person name="Goeker M."/>
        </authorList>
    </citation>
    <scope>NUCLEOTIDE SEQUENCE [LARGE SCALE GENOMIC DNA]</scope>
    <source>
        <strain evidence="2 3">DSM 21793</strain>
    </source>
</reference>
<dbReference type="Gene3D" id="3.60.21.10">
    <property type="match status" value="1"/>
</dbReference>
<keyword evidence="3" id="KW-1185">Reference proteome</keyword>
<organism evidence="2 3">
    <name type="scientific">Phenylobacterium haematophilum</name>
    <dbReference type="NCBI Taxonomy" id="98513"/>
    <lineage>
        <taxon>Bacteria</taxon>
        <taxon>Pseudomonadati</taxon>
        <taxon>Pseudomonadota</taxon>
        <taxon>Alphaproteobacteria</taxon>
        <taxon>Caulobacterales</taxon>
        <taxon>Caulobacteraceae</taxon>
        <taxon>Phenylobacterium</taxon>
    </lineage>
</organism>
<evidence type="ECO:0000313" key="3">
    <source>
        <dbReference type="Proteomes" id="UP000530564"/>
    </source>
</evidence>
<evidence type="ECO:0008006" key="4">
    <source>
        <dbReference type="Google" id="ProtNLM"/>
    </source>
</evidence>
<dbReference type="SUPFAM" id="SSF56300">
    <property type="entry name" value="Metallo-dependent phosphatases"/>
    <property type="match status" value="1"/>
</dbReference>
<dbReference type="AlphaFoldDB" id="A0A840A5S1"/>
<sequence length="357" mass="38968">MAVRRWMAGLAAAFALAAPAAQAETFEFVALGDTAYNPSVDYPVYEALIGRINKAKPAFTIHVGDTWGALPCTEAQHRSILDWFAKYDHPVVYTPGDNEWADCRKADVLEAYSRYVSGKATPADLGLLMPLRGLDAGMNMAGFDDPIGSLGLIRKVFFAKPQSVGGRTMPLVRQPDVSTFKDTLENTRWEKGGVVFATISVPGSGNGFMIQSEARATEAVARNRANVEWLKATFAEAKAKDAKAVVIALQASMFLDGHGDEFSGKQLRGGNEGAFYFVALAIRDLSERFGKPVLVINGDFHDFIVDRPFMVSQGEVKPPRYANITRLQVYGAPELKAVKVGVDTNTPWVFSFSPLYN</sequence>
<evidence type="ECO:0000256" key="1">
    <source>
        <dbReference type="SAM" id="SignalP"/>
    </source>
</evidence>
<feature type="chain" id="PRO_5033066816" description="Calcineurin-like phosphoesterase domain-containing protein" evidence="1">
    <location>
        <begin position="24"/>
        <end position="357"/>
    </location>
</feature>
<feature type="signal peptide" evidence="1">
    <location>
        <begin position="1"/>
        <end position="23"/>
    </location>
</feature>
<gene>
    <name evidence="2" type="ORF">GGQ61_004372</name>
</gene>
<accession>A0A840A5S1</accession>